<dbReference type="OrthoDB" id="9810005at2"/>
<comment type="caution">
    <text evidence="5">The sequence shown here is derived from an EMBL/GenBank/DDBJ whole genome shotgun (WGS) entry which is preliminary data.</text>
</comment>
<feature type="binding site" evidence="4">
    <location>
        <position position="155"/>
    </location>
    <ligand>
        <name>a divalent metal cation</name>
        <dbReference type="ChEBI" id="CHEBI:60240"/>
        <label>2</label>
    </ligand>
</feature>
<dbReference type="Gene3D" id="3.20.20.140">
    <property type="entry name" value="Metal-dependent hydrolases"/>
    <property type="match status" value="1"/>
</dbReference>
<comment type="similarity">
    <text evidence="1">Belongs to the metallo-dependent hydrolases superfamily. TatD-type hydrolase family.</text>
</comment>
<feature type="binding site" evidence="4">
    <location>
        <position position="8"/>
    </location>
    <ligand>
        <name>a divalent metal cation</name>
        <dbReference type="ChEBI" id="CHEBI:60240"/>
        <label>1</label>
    </ligand>
</feature>
<dbReference type="FunFam" id="3.20.20.140:FF:000005">
    <property type="entry name" value="TatD family hydrolase"/>
    <property type="match status" value="1"/>
</dbReference>
<sequence>MLIDTHCHLDAPEFDADRDAVLATARANGVGAIVIPAVFRHEWDDAQALADAHADVYFALGIHPLYVDDAADDDLDALRQRIEAVRHHPRLAGIGEIGLDHFVPGLDLVRQQRFFEAQLAMARDFDLPVILHTRRSVDAVTKQLRRYRPSSGIAHAFNGSPQQAGILIGLGMAIGFGGAMTFERARNIRRLACSLPDDCLVLETDAPDIPPAWVHPGRNAPGELARIADVLAGLRNHSTAGIAALTTRNARRVLPVLQAAG</sequence>
<feature type="binding site" evidence="4">
    <location>
        <position position="96"/>
    </location>
    <ligand>
        <name>a divalent metal cation</name>
        <dbReference type="ChEBI" id="CHEBI:60240"/>
        <label>1</label>
    </ligand>
</feature>
<dbReference type="InterPro" id="IPR001130">
    <property type="entry name" value="TatD-like"/>
</dbReference>
<evidence type="ECO:0000256" key="1">
    <source>
        <dbReference type="ARBA" id="ARBA00009275"/>
    </source>
</evidence>
<feature type="binding site" evidence="4">
    <location>
        <position position="205"/>
    </location>
    <ligand>
        <name>a divalent metal cation</name>
        <dbReference type="ChEBI" id="CHEBI:60240"/>
        <label>1</label>
    </ligand>
</feature>
<dbReference type="PIRSF" id="PIRSF005902">
    <property type="entry name" value="DNase_TatD"/>
    <property type="match status" value="1"/>
</dbReference>
<dbReference type="InterPro" id="IPR018228">
    <property type="entry name" value="DNase_TatD-rel_CS"/>
</dbReference>
<dbReference type="PANTHER" id="PTHR46124">
    <property type="entry name" value="D-AMINOACYL-TRNA DEACYLASE"/>
    <property type="match status" value="1"/>
</dbReference>
<evidence type="ECO:0000256" key="2">
    <source>
        <dbReference type="ARBA" id="ARBA00022723"/>
    </source>
</evidence>
<feature type="binding site" evidence="4">
    <location>
        <position position="132"/>
    </location>
    <ligand>
        <name>a divalent metal cation</name>
        <dbReference type="ChEBI" id="CHEBI:60240"/>
        <label>2</label>
    </ligand>
</feature>
<gene>
    <name evidence="5" type="ORF">EHV23_05340</name>
</gene>
<dbReference type="EMBL" id="RRUE01000001">
    <property type="protein sequence ID" value="RRN45591.1"/>
    <property type="molecule type" value="Genomic_DNA"/>
</dbReference>
<evidence type="ECO:0000313" key="6">
    <source>
        <dbReference type="Proteomes" id="UP000270261"/>
    </source>
</evidence>
<accession>A0A3R8LT42</accession>
<dbReference type="InterPro" id="IPR032466">
    <property type="entry name" value="Metal_Hydrolase"/>
</dbReference>
<dbReference type="PROSITE" id="PS01137">
    <property type="entry name" value="TATD_1"/>
    <property type="match status" value="1"/>
</dbReference>
<evidence type="ECO:0000313" key="5">
    <source>
        <dbReference type="EMBL" id="RRN45591.1"/>
    </source>
</evidence>
<dbReference type="GO" id="GO:0046872">
    <property type="term" value="F:metal ion binding"/>
    <property type="evidence" value="ECO:0007669"/>
    <property type="project" value="UniProtKB-KW"/>
</dbReference>
<dbReference type="CDD" id="cd01310">
    <property type="entry name" value="TatD_DNAse"/>
    <property type="match status" value="1"/>
</dbReference>
<name>A0A3R8LT42_9BURK</name>
<dbReference type="RefSeq" id="WP_125095020.1">
    <property type="nucleotide sequence ID" value="NZ_RRUE01000001.1"/>
</dbReference>
<evidence type="ECO:0000256" key="3">
    <source>
        <dbReference type="ARBA" id="ARBA00022801"/>
    </source>
</evidence>
<keyword evidence="2 4" id="KW-0479">Metal-binding</keyword>
<dbReference type="PANTHER" id="PTHR46124:SF2">
    <property type="entry name" value="D-AMINOACYL-TRNA DEACYLASE"/>
    <property type="match status" value="1"/>
</dbReference>
<keyword evidence="3" id="KW-0378">Hydrolase</keyword>
<feature type="binding site" evidence="4">
    <location>
        <position position="6"/>
    </location>
    <ligand>
        <name>a divalent metal cation</name>
        <dbReference type="ChEBI" id="CHEBI:60240"/>
        <label>1</label>
    </ligand>
</feature>
<reference evidence="5 6" key="1">
    <citation type="submission" date="2018-11" db="EMBL/GenBank/DDBJ databases">
        <title>Genome sequencing of Lautropia sp. KCOM 2505 (= ChDC F240).</title>
        <authorList>
            <person name="Kook J.-K."/>
            <person name="Park S.-N."/>
            <person name="Lim Y.K."/>
        </authorList>
    </citation>
    <scope>NUCLEOTIDE SEQUENCE [LARGE SCALE GENOMIC DNA]</scope>
    <source>
        <strain evidence="5 6">KCOM 2505</strain>
    </source>
</reference>
<dbReference type="GO" id="GO:0016788">
    <property type="term" value="F:hydrolase activity, acting on ester bonds"/>
    <property type="evidence" value="ECO:0007669"/>
    <property type="project" value="InterPro"/>
</dbReference>
<dbReference type="Pfam" id="PF01026">
    <property type="entry name" value="TatD_DNase"/>
    <property type="match status" value="1"/>
</dbReference>
<dbReference type="AlphaFoldDB" id="A0A3R8LT42"/>
<dbReference type="Proteomes" id="UP000270261">
    <property type="component" value="Unassembled WGS sequence"/>
</dbReference>
<dbReference type="SUPFAM" id="SSF51556">
    <property type="entry name" value="Metallo-dependent hydrolases"/>
    <property type="match status" value="1"/>
</dbReference>
<proteinExistence type="inferred from homology"/>
<protein>
    <submittedName>
        <fullName evidence="5">TatD family deoxyribonuclease</fullName>
    </submittedName>
</protein>
<dbReference type="PROSITE" id="PS01091">
    <property type="entry name" value="TATD_3"/>
    <property type="match status" value="1"/>
</dbReference>
<keyword evidence="6" id="KW-1185">Reference proteome</keyword>
<evidence type="ECO:0000256" key="4">
    <source>
        <dbReference type="PIRSR" id="PIRSR005902-1"/>
    </source>
</evidence>
<organism evidence="5 6">
    <name type="scientific">Lautropia dentalis</name>
    <dbReference type="NCBI Taxonomy" id="2490857"/>
    <lineage>
        <taxon>Bacteria</taxon>
        <taxon>Pseudomonadati</taxon>
        <taxon>Pseudomonadota</taxon>
        <taxon>Betaproteobacteria</taxon>
        <taxon>Burkholderiales</taxon>
        <taxon>Burkholderiaceae</taxon>
        <taxon>Lautropia</taxon>
    </lineage>
</organism>